<dbReference type="OrthoDB" id="5392377at2"/>
<name>A0A4R2LGF5_9GAMM</name>
<organism evidence="1 2">
    <name type="scientific">Plasticicumulans lactativorans</name>
    <dbReference type="NCBI Taxonomy" id="1133106"/>
    <lineage>
        <taxon>Bacteria</taxon>
        <taxon>Pseudomonadati</taxon>
        <taxon>Pseudomonadota</taxon>
        <taxon>Gammaproteobacteria</taxon>
        <taxon>Candidatus Competibacteraceae</taxon>
        <taxon>Plasticicumulans</taxon>
    </lineage>
</organism>
<evidence type="ECO:0000313" key="1">
    <source>
        <dbReference type="EMBL" id="TCO82054.1"/>
    </source>
</evidence>
<keyword evidence="2" id="KW-1185">Reference proteome</keyword>
<protein>
    <submittedName>
        <fullName evidence="1">CRISPR-associated Cse1 family protein</fullName>
    </submittedName>
</protein>
<dbReference type="NCBIfam" id="TIGR02547">
    <property type="entry name" value="casA_cse1"/>
    <property type="match status" value="1"/>
</dbReference>
<gene>
    <name evidence="1" type="ORF">EV699_106149</name>
</gene>
<dbReference type="EMBL" id="SLWY01000006">
    <property type="protein sequence ID" value="TCO82054.1"/>
    <property type="molecule type" value="Genomic_DNA"/>
</dbReference>
<sequence length="506" mass="54874">MNVLTDAWLPVLDGGRFRRIGLQELLCSDGDVRLALPRDDMELAALTLALALTQTLFMPADVATWRRRLREPLGADEYAAGIAPYRDWFELDHPTQPFMQTRGVKAADVTPMQKLFIGLPDGVSHTFFNPEGEIGAVCGGCAAIALFNQASACPSFGGGFKGALRGAAPVTTLVDVPDARPGSLRRRIWRNVLPAPEVARLLPDAPAGTSDRPVWVDPVAAGSTGQVAAIGLRRGLFWQPAHVELRPAPSGTCDHCGASGVARYGGFLKEKFVYTLEGLWPHLHSPRQWDTKKGKREERFLSFTTTAPAWTQLSQYVFRRGDDREGYAPAAVVAAWAGAGSSDAALYLLVGGYRNNQANVVERRHELFSFAPGWEGAREQIEACVSDALAVRSALRGSLYWAARGQKDRFKGLGVDVHELGDARFLARSGGVLLAELREIDWAGEGWAARNAAYRAALIAVAEAVFADVVAPYRHDPELLHAIAAARGKLARDLTPLRPPAQEEAV</sequence>
<comment type="caution">
    <text evidence="1">The sequence shown here is derived from an EMBL/GenBank/DDBJ whole genome shotgun (WGS) entry which is preliminary data.</text>
</comment>
<dbReference type="Pfam" id="PF09481">
    <property type="entry name" value="CRISPR_Cse1"/>
    <property type="match status" value="1"/>
</dbReference>
<reference evidence="1 2" key="1">
    <citation type="submission" date="2019-03" db="EMBL/GenBank/DDBJ databases">
        <title>Genomic Encyclopedia of Type Strains, Phase IV (KMG-IV): sequencing the most valuable type-strain genomes for metagenomic binning, comparative biology and taxonomic classification.</title>
        <authorList>
            <person name="Goeker M."/>
        </authorList>
    </citation>
    <scope>NUCLEOTIDE SEQUENCE [LARGE SCALE GENOMIC DNA]</scope>
    <source>
        <strain evidence="1 2">DSM 25287</strain>
    </source>
</reference>
<dbReference type="Proteomes" id="UP000295765">
    <property type="component" value="Unassembled WGS sequence"/>
</dbReference>
<accession>A0A4R2LGF5</accession>
<dbReference type="AlphaFoldDB" id="A0A4R2LGF5"/>
<evidence type="ECO:0000313" key="2">
    <source>
        <dbReference type="Proteomes" id="UP000295765"/>
    </source>
</evidence>
<proteinExistence type="predicted"/>
<dbReference type="InterPro" id="IPR013381">
    <property type="entry name" value="CRISPR-assoc_prot_Cse1"/>
</dbReference>
<dbReference type="RefSeq" id="WP_132540350.1">
    <property type="nucleotide sequence ID" value="NZ_SLWY01000006.1"/>
</dbReference>